<proteinExistence type="predicted"/>
<sequence length="123" mass="13248">MAGGNHFALLESDDPGDTRHDNKNQQQPAGSLTQELFGRAYPSAWKIIRNRERQQQNGAAAGQAKKNAKDGVAGGARTDKKKGAGRQDGGRAAAENEARALRLFDLAQFPSLKYSRVGRISAN</sequence>
<dbReference type="Proteomes" id="UP001497457">
    <property type="component" value="Chromosome 29rd"/>
</dbReference>
<evidence type="ECO:0000313" key="2">
    <source>
        <dbReference type="EMBL" id="CAL5016057.1"/>
    </source>
</evidence>
<organism evidence="2 3">
    <name type="scientific">Urochloa decumbens</name>
    <dbReference type="NCBI Taxonomy" id="240449"/>
    <lineage>
        <taxon>Eukaryota</taxon>
        <taxon>Viridiplantae</taxon>
        <taxon>Streptophyta</taxon>
        <taxon>Embryophyta</taxon>
        <taxon>Tracheophyta</taxon>
        <taxon>Spermatophyta</taxon>
        <taxon>Magnoliopsida</taxon>
        <taxon>Liliopsida</taxon>
        <taxon>Poales</taxon>
        <taxon>Poaceae</taxon>
        <taxon>PACMAD clade</taxon>
        <taxon>Panicoideae</taxon>
        <taxon>Panicodae</taxon>
        <taxon>Paniceae</taxon>
        <taxon>Melinidinae</taxon>
        <taxon>Urochloa</taxon>
    </lineage>
</organism>
<feature type="region of interest" description="Disordered" evidence="1">
    <location>
        <begin position="1"/>
        <end position="36"/>
    </location>
</feature>
<evidence type="ECO:0000256" key="1">
    <source>
        <dbReference type="SAM" id="MobiDB-lite"/>
    </source>
</evidence>
<name>A0ABC9CDM3_9POAL</name>
<feature type="compositionally biased region" description="Low complexity" evidence="1">
    <location>
        <begin position="55"/>
        <end position="65"/>
    </location>
</feature>
<gene>
    <name evidence="2" type="ORF">URODEC1_LOCUS72973</name>
</gene>
<accession>A0ABC9CDM3</accession>
<feature type="compositionally biased region" description="Polar residues" evidence="1">
    <location>
        <begin position="24"/>
        <end position="34"/>
    </location>
</feature>
<feature type="region of interest" description="Disordered" evidence="1">
    <location>
        <begin position="49"/>
        <end position="95"/>
    </location>
</feature>
<keyword evidence="3" id="KW-1185">Reference proteome</keyword>
<protein>
    <submittedName>
        <fullName evidence="2">Uncharacterized protein</fullName>
    </submittedName>
</protein>
<dbReference type="EMBL" id="OZ075139">
    <property type="protein sequence ID" value="CAL5016057.1"/>
    <property type="molecule type" value="Genomic_DNA"/>
</dbReference>
<dbReference type="AlphaFoldDB" id="A0ABC9CDM3"/>
<evidence type="ECO:0000313" key="3">
    <source>
        <dbReference type="Proteomes" id="UP001497457"/>
    </source>
</evidence>
<reference evidence="2" key="1">
    <citation type="submission" date="2024-10" db="EMBL/GenBank/DDBJ databases">
        <authorList>
            <person name="Ryan C."/>
        </authorList>
    </citation>
    <scope>NUCLEOTIDE SEQUENCE [LARGE SCALE GENOMIC DNA]</scope>
</reference>